<name>A0A6A5VR46_9PLEO</name>
<dbReference type="AlphaFoldDB" id="A0A6A5VR46"/>
<reference evidence="3" key="1">
    <citation type="journal article" date="2020" name="Stud. Mycol.">
        <title>101 Dothideomycetes genomes: a test case for predicting lifestyles and emergence of pathogens.</title>
        <authorList>
            <person name="Haridas S."/>
            <person name="Albert R."/>
            <person name="Binder M."/>
            <person name="Bloem J."/>
            <person name="Labutti K."/>
            <person name="Salamov A."/>
            <person name="Andreopoulos B."/>
            <person name="Baker S."/>
            <person name="Barry K."/>
            <person name="Bills G."/>
            <person name="Bluhm B."/>
            <person name="Cannon C."/>
            <person name="Castanera R."/>
            <person name="Culley D."/>
            <person name="Daum C."/>
            <person name="Ezra D."/>
            <person name="Gonzalez J."/>
            <person name="Henrissat B."/>
            <person name="Kuo A."/>
            <person name="Liang C."/>
            <person name="Lipzen A."/>
            <person name="Lutzoni F."/>
            <person name="Magnuson J."/>
            <person name="Mondo S."/>
            <person name="Nolan M."/>
            <person name="Ohm R."/>
            <person name="Pangilinan J."/>
            <person name="Park H.-J."/>
            <person name="Ramirez L."/>
            <person name="Alfaro M."/>
            <person name="Sun H."/>
            <person name="Tritt A."/>
            <person name="Yoshinaga Y."/>
            <person name="Zwiers L.-H."/>
            <person name="Turgeon B."/>
            <person name="Goodwin S."/>
            <person name="Spatafora J."/>
            <person name="Crous P."/>
            <person name="Grigoriev I."/>
        </authorList>
    </citation>
    <scope>NUCLEOTIDE SEQUENCE</scope>
    <source>
        <strain evidence="3">CBS 107.79</strain>
    </source>
</reference>
<accession>A0A6A5VR46</accession>
<dbReference type="EMBL" id="ML976659">
    <property type="protein sequence ID" value="KAF1979039.1"/>
    <property type="molecule type" value="Genomic_DNA"/>
</dbReference>
<keyword evidence="4" id="KW-1185">Reference proteome</keyword>
<feature type="transmembrane region" description="Helical" evidence="2">
    <location>
        <begin position="156"/>
        <end position="173"/>
    </location>
</feature>
<evidence type="ECO:0000256" key="2">
    <source>
        <dbReference type="SAM" id="Phobius"/>
    </source>
</evidence>
<feature type="region of interest" description="Disordered" evidence="1">
    <location>
        <begin position="394"/>
        <end position="489"/>
    </location>
</feature>
<keyword evidence="2" id="KW-0472">Membrane</keyword>
<feature type="transmembrane region" description="Helical" evidence="2">
    <location>
        <begin position="131"/>
        <end position="150"/>
    </location>
</feature>
<protein>
    <submittedName>
        <fullName evidence="3">Uncharacterized protein</fullName>
    </submittedName>
</protein>
<gene>
    <name evidence="3" type="ORF">BU23DRAFT_193616</name>
</gene>
<feature type="region of interest" description="Disordered" evidence="1">
    <location>
        <begin position="309"/>
        <end position="373"/>
    </location>
</feature>
<evidence type="ECO:0000256" key="1">
    <source>
        <dbReference type="SAM" id="MobiDB-lite"/>
    </source>
</evidence>
<proteinExistence type="predicted"/>
<feature type="transmembrane region" description="Helical" evidence="2">
    <location>
        <begin position="185"/>
        <end position="206"/>
    </location>
</feature>
<evidence type="ECO:0000313" key="3">
    <source>
        <dbReference type="EMBL" id="KAF1979039.1"/>
    </source>
</evidence>
<feature type="compositionally biased region" description="Basic and acidic residues" evidence="1">
    <location>
        <begin position="309"/>
        <end position="328"/>
    </location>
</feature>
<keyword evidence="2" id="KW-0812">Transmembrane</keyword>
<sequence length="616" mass="69930">MAASETVSDIESGRQFDPPRRYDLCPHIKFFKELKNGFLKDPEARHMALLFVTLQVYAFRMIWTNSILAAAIALPAWLIPYVIREVISYHIFGFKLEYFLPWVGCSHPFRVWDEEFSVWFRGPRVDIFASYYYMIPLYLGLWYSAIATFSSTPLNFLVLVSILFVAGPEYWISRGVFEDRDLRNLKWFLLSILWRVTAGIAVWIFWTPAWDNVAATIVTCVLVMKVLRVWNGVTGLWPSSTLQPYDPYYEQGAEDEEVIGWMCVQNKKEYVHRQWMIRRIHKRRGRRRASARGHRHFLRKIFHEDAAEPEISYREDAPEPEALYRSDGESESDSSVPESHNVPEDIINVHQPPVTPSIFSRQEREKIQGQIRKKPLIANDSSIIQRAMAAAFSNAPPSAARQPRSLPRPAPKSVAGPSTPRPPVGHGRGSLAHPGGQSVAGPSTPRPPVGNGRGSLAIPQPVQHSTPPTAPAAVAPPAKQANLQARRSNADEALARIDAALPPTLTEIRDLTDRYIRKAFGNNPRLMKHMIARQTEAMMSANDPIALARKQLERIQAYVQLQYDDAMATQRAGLNKPQRLTQRRLDEMDIANAKFVNRVPYNGSRFSFIQFPPTTT</sequence>
<keyword evidence="2" id="KW-1133">Transmembrane helix</keyword>
<dbReference type="Proteomes" id="UP000800036">
    <property type="component" value="Unassembled WGS sequence"/>
</dbReference>
<feature type="transmembrane region" description="Helical" evidence="2">
    <location>
        <begin position="62"/>
        <end position="83"/>
    </location>
</feature>
<dbReference type="OrthoDB" id="3784926at2759"/>
<organism evidence="3 4">
    <name type="scientific">Bimuria novae-zelandiae CBS 107.79</name>
    <dbReference type="NCBI Taxonomy" id="1447943"/>
    <lineage>
        <taxon>Eukaryota</taxon>
        <taxon>Fungi</taxon>
        <taxon>Dikarya</taxon>
        <taxon>Ascomycota</taxon>
        <taxon>Pezizomycotina</taxon>
        <taxon>Dothideomycetes</taxon>
        <taxon>Pleosporomycetidae</taxon>
        <taxon>Pleosporales</taxon>
        <taxon>Massarineae</taxon>
        <taxon>Didymosphaeriaceae</taxon>
        <taxon>Bimuria</taxon>
    </lineage>
</organism>
<evidence type="ECO:0000313" key="4">
    <source>
        <dbReference type="Proteomes" id="UP000800036"/>
    </source>
</evidence>